<sequence>MLKGIPHNLSPDLVKVLMEMGHGDEIVLADGNFPAASYAKKLIRADGHGGAVLLESILSLLPLDDFVDTPVMLMDTVDANQSAPPIWKIYEQVIKSGCEENVAIGHFERYTFYERSRNAYAIVATSESALYGNIILKKGVIRK</sequence>
<dbReference type="GO" id="GO:0036373">
    <property type="term" value="F:L-fucose mutarotase activity"/>
    <property type="evidence" value="ECO:0007669"/>
    <property type="project" value="UniProtKB-EC"/>
</dbReference>
<dbReference type="Proteomes" id="UP000281498">
    <property type="component" value="Unassembled WGS sequence"/>
</dbReference>
<comment type="catalytic activity">
    <reaction evidence="3">
        <text>alpha-L-fucose = beta-L-fucose</text>
        <dbReference type="Rhea" id="RHEA:25580"/>
        <dbReference type="ChEBI" id="CHEBI:42548"/>
        <dbReference type="ChEBI" id="CHEBI:42589"/>
        <dbReference type="EC" id="5.1.3.29"/>
    </reaction>
</comment>
<dbReference type="InterPro" id="IPR023750">
    <property type="entry name" value="RbsD-like_sf"/>
</dbReference>
<evidence type="ECO:0000256" key="2">
    <source>
        <dbReference type="ARBA" id="ARBA00023235"/>
    </source>
</evidence>
<dbReference type="GO" id="GO:0006004">
    <property type="term" value="P:fucose metabolic process"/>
    <property type="evidence" value="ECO:0007669"/>
    <property type="project" value="TreeGrafter"/>
</dbReference>
<dbReference type="InterPro" id="IPR007721">
    <property type="entry name" value="RbsD_FucU"/>
</dbReference>
<comment type="caution">
    <text evidence="4">The sequence shown here is derived from an EMBL/GenBank/DDBJ whole genome shotgun (WGS) entry which is preliminary data.</text>
</comment>
<dbReference type="AlphaFoldDB" id="A0A3A9K1I0"/>
<dbReference type="GO" id="GO:0062193">
    <property type="term" value="F:D-ribose pyranase activity"/>
    <property type="evidence" value="ECO:0007669"/>
    <property type="project" value="UniProtKB-EC"/>
</dbReference>
<comment type="catalytic activity">
    <reaction evidence="1">
        <text>beta-D-ribopyranose = beta-D-ribofuranose</text>
        <dbReference type="Rhea" id="RHEA:25432"/>
        <dbReference type="ChEBI" id="CHEBI:27476"/>
        <dbReference type="ChEBI" id="CHEBI:47002"/>
        <dbReference type="EC" id="5.4.99.62"/>
    </reaction>
</comment>
<reference evidence="4 5" key="1">
    <citation type="submission" date="2017-10" db="EMBL/GenBank/DDBJ databases">
        <title>Bacillus sp. nov., a halophilic bacterium isolated from a Keqin Lake.</title>
        <authorList>
            <person name="Wang H."/>
        </authorList>
    </citation>
    <scope>NUCLEOTIDE SEQUENCE [LARGE SCALE GENOMIC DNA]</scope>
    <source>
        <strain evidence="4 5">KCTC 13187</strain>
    </source>
</reference>
<dbReference type="GO" id="GO:0042806">
    <property type="term" value="F:fucose binding"/>
    <property type="evidence" value="ECO:0007669"/>
    <property type="project" value="TreeGrafter"/>
</dbReference>
<dbReference type="PANTHER" id="PTHR31690">
    <property type="entry name" value="FUCOSE MUTAROTASE"/>
    <property type="match status" value="1"/>
</dbReference>
<evidence type="ECO:0000313" key="5">
    <source>
        <dbReference type="Proteomes" id="UP000281498"/>
    </source>
</evidence>
<dbReference type="Pfam" id="PF05025">
    <property type="entry name" value="RbsD_FucU"/>
    <property type="match status" value="1"/>
</dbReference>
<proteinExistence type="predicted"/>
<organism evidence="4 5">
    <name type="scientific">Salipaludibacillus neizhouensis</name>
    <dbReference type="NCBI Taxonomy" id="885475"/>
    <lineage>
        <taxon>Bacteria</taxon>
        <taxon>Bacillati</taxon>
        <taxon>Bacillota</taxon>
        <taxon>Bacilli</taxon>
        <taxon>Bacillales</taxon>
        <taxon>Bacillaceae</taxon>
    </lineage>
</organism>
<evidence type="ECO:0000256" key="1">
    <source>
        <dbReference type="ARBA" id="ARBA00000223"/>
    </source>
</evidence>
<gene>
    <name evidence="4" type="ORF">CR203_16840</name>
</gene>
<dbReference type="OrthoDB" id="9805009at2"/>
<dbReference type="PANTHER" id="PTHR31690:SF4">
    <property type="entry name" value="FUCOSE MUTAROTASE"/>
    <property type="match status" value="1"/>
</dbReference>
<keyword evidence="2 4" id="KW-0413">Isomerase</keyword>
<name>A0A3A9K1I0_9BACI</name>
<dbReference type="InterPro" id="IPR050443">
    <property type="entry name" value="RbsD/FucU_mutarotase"/>
</dbReference>
<evidence type="ECO:0000313" key="4">
    <source>
        <dbReference type="EMBL" id="RKL66219.1"/>
    </source>
</evidence>
<evidence type="ECO:0000256" key="3">
    <source>
        <dbReference type="ARBA" id="ARBA00036324"/>
    </source>
</evidence>
<dbReference type="SUPFAM" id="SSF102546">
    <property type="entry name" value="RbsD-like"/>
    <property type="match status" value="1"/>
</dbReference>
<accession>A0A3A9K1I0</accession>
<protein>
    <submittedName>
        <fullName evidence="4">Fucose isomerase</fullName>
    </submittedName>
</protein>
<dbReference type="EMBL" id="PDOE01000008">
    <property type="protein sequence ID" value="RKL66219.1"/>
    <property type="molecule type" value="Genomic_DNA"/>
</dbReference>
<dbReference type="Gene3D" id="3.40.1650.10">
    <property type="entry name" value="RbsD-like domain"/>
    <property type="match status" value="1"/>
</dbReference>
<keyword evidence="5" id="KW-1185">Reference proteome</keyword>
<dbReference type="RefSeq" id="WP_110937052.1">
    <property type="nucleotide sequence ID" value="NZ_KZ614146.1"/>
</dbReference>